<dbReference type="RefSeq" id="WP_061489138.1">
    <property type="nucleotide sequence ID" value="NZ_LHZT01000132.1"/>
</dbReference>
<comment type="caution">
    <text evidence="1">The sequence shown here is derived from an EMBL/GenBank/DDBJ whole genome shotgun (WGS) entry which is preliminary data.</text>
</comment>
<sequence length="236" mass="26304">MKLHFTIPDLAKASGLTAANIVMIMNNAPETLGDDDFSQGRGVARKLSSVGLRRTTLIGAVSKLGIGIIPSARLASIFSYDQPYGELTGDLPSNCDRLVSRTLSRQIQYSEDFRSQFENADIDDEDFLFMKILLGKGIVYEKKALHGDLLMEIVDNTLVYISAINLAGIQIHDPHYQASFKITSWEKGGYPNVIRASSVKEDELLEWQNERENALTRSTVNVSLAIREAFYRILSE</sequence>
<dbReference type="EMBL" id="LHZT01000132">
    <property type="protein sequence ID" value="KXV55427.1"/>
    <property type="molecule type" value="Genomic_DNA"/>
</dbReference>
<proteinExistence type="predicted"/>
<dbReference type="PATRIC" id="fig|104102.12.peg.2676"/>
<evidence type="ECO:0000313" key="1">
    <source>
        <dbReference type="EMBL" id="KXV55427.1"/>
    </source>
</evidence>
<dbReference type="AlphaFoldDB" id="A0A149TQN6"/>
<gene>
    <name evidence="1" type="ORF">AD947_16135</name>
</gene>
<protein>
    <submittedName>
        <fullName evidence="1">Uncharacterized protein</fullName>
    </submittedName>
</protein>
<accession>A0A149TQN6</accession>
<reference evidence="1 2" key="1">
    <citation type="submission" date="2015-06" db="EMBL/GenBank/DDBJ databases">
        <title>Improved classification and identification of acetic acid bacteria using matrix-assisted laser desorption/ionization time-of-flight mass spectrometry; Gluconobacter nephelii and Gluconobacter uchimurae are later heterotypic synonyms of Gluconobacter japonicus and Gluconobacter oxydans, respectively.</title>
        <authorList>
            <person name="Li L."/>
            <person name="Cleenwerck I."/>
            <person name="De Vuyst L."/>
            <person name="Vandamme P."/>
        </authorList>
    </citation>
    <scope>NUCLEOTIDE SEQUENCE [LARGE SCALE GENOMIC DNA]</scope>
    <source>
        <strain evidence="1 2">LMG 1663</strain>
    </source>
</reference>
<name>A0A149TQN6_9PROT</name>
<dbReference type="Proteomes" id="UP000075411">
    <property type="component" value="Unassembled WGS sequence"/>
</dbReference>
<evidence type="ECO:0000313" key="2">
    <source>
        <dbReference type="Proteomes" id="UP000075411"/>
    </source>
</evidence>
<organism evidence="1 2">
    <name type="scientific">Acetobacter tropicalis</name>
    <dbReference type="NCBI Taxonomy" id="104102"/>
    <lineage>
        <taxon>Bacteria</taxon>
        <taxon>Pseudomonadati</taxon>
        <taxon>Pseudomonadota</taxon>
        <taxon>Alphaproteobacteria</taxon>
        <taxon>Acetobacterales</taxon>
        <taxon>Acetobacteraceae</taxon>
        <taxon>Acetobacter</taxon>
    </lineage>
</organism>